<name>A0A0K1QE46_9BACT</name>
<dbReference type="PATRIC" id="fig|1391654.3.peg.10503"/>
<dbReference type="GO" id="GO:0003700">
    <property type="term" value="F:DNA-binding transcription factor activity"/>
    <property type="evidence" value="ECO:0007669"/>
    <property type="project" value="InterPro"/>
</dbReference>
<dbReference type="AlphaFoldDB" id="A0A0K1QE46"/>
<organism evidence="5 6">
    <name type="scientific">Labilithrix luteola</name>
    <dbReference type="NCBI Taxonomy" id="1391654"/>
    <lineage>
        <taxon>Bacteria</taxon>
        <taxon>Pseudomonadati</taxon>
        <taxon>Myxococcota</taxon>
        <taxon>Polyangia</taxon>
        <taxon>Polyangiales</taxon>
        <taxon>Labilitrichaceae</taxon>
        <taxon>Labilithrix</taxon>
    </lineage>
</organism>
<evidence type="ECO:0000313" key="6">
    <source>
        <dbReference type="Proteomes" id="UP000064967"/>
    </source>
</evidence>
<dbReference type="Gene3D" id="1.10.10.10">
    <property type="entry name" value="Winged helix-like DNA-binding domain superfamily/Winged helix DNA-binding domain"/>
    <property type="match status" value="1"/>
</dbReference>
<evidence type="ECO:0000313" key="5">
    <source>
        <dbReference type="EMBL" id="AKV03700.1"/>
    </source>
</evidence>
<dbReference type="InterPro" id="IPR036390">
    <property type="entry name" value="WH_DNA-bd_sf"/>
</dbReference>
<dbReference type="GO" id="GO:0006950">
    <property type="term" value="P:response to stress"/>
    <property type="evidence" value="ECO:0007669"/>
    <property type="project" value="TreeGrafter"/>
</dbReference>
<gene>
    <name evidence="5" type="ORF">AKJ09_10363</name>
</gene>
<sequence>MSPGFFLWKVSNAWQRRVRSALQPFGITHAQFVLLATATWFGEEETLTQARLSELSGIDPMTTSQVVRALEAAELIVRKEHPDDPRAKAIAVTEQGRAKARKAVVAVEEADAAFFEPVASSSERLMTMFRTLLDTTKDE</sequence>
<dbReference type="SUPFAM" id="SSF46785">
    <property type="entry name" value="Winged helix' DNA-binding domain"/>
    <property type="match status" value="1"/>
</dbReference>
<dbReference type="Pfam" id="PF01047">
    <property type="entry name" value="MarR"/>
    <property type="match status" value="1"/>
</dbReference>
<dbReference type="EMBL" id="CP012333">
    <property type="protein sequence ID" value="AKV03700.1"/>
    <property type="molecule type" value="Genomic_DNA"/>
</dbReference>
<reference evidence="5 6" key="1">
    <citation type="submission" date="2015-08" db="EMBL/GenBank/DDBJ databases">
        <authorList>
            <person name="Babu N.S."/>
            <person name="Beckwith C.J."/>
            <person name="Beseler K.G."/>
            <person name="Brison A."/>
            <person name="Carone J.V."/>
            <person name="Caskin T.P."/>
            <person name="Diamond M."/>
            <person name="Durham M.E."/>
            <person name="Foxe J.M."/>
            <person name="Go M."/>
            <person name="Henderson B.A."/>
            <person name="Jones I.B."/>
            <person name="McGettigan J.A."/>
            <person name="Micheletti S.J."/>
            <person name="Nasrallah M.E."/>
            <person name="Ortiz D."/>
            <person name="Piller C.R."/>
            <person name="Privatt S.R."/>
            <person name="Schneider S.L."/>
            <person name="Sharp S."/>
            <person name="Smith T.C."/>
            <person name="Stanton J.D."/>
            <person name="Ullery H.E."/>
            <person name="Wilson R.J."/>
            <person name="Serrano M.G."/>
            <person name="Buck G."/>
            <person name="Lee V."/>
            <person name="Wang Y."/>
            <person name="Carvalho R."/>
            <person name="Voegtly L."/>
            <person name="Shi R."/>
            <person name="Duckworth R."/>
            <person name="Johnson A."/>
            <person name="Loviza R."/>
            <person name="Walstead R."/>
            <person name="Shah Z."/>
            <person name="Kiflezghi M."/>
            <person name="Wade K."/>
            <person name="Ball S.L."/>
            <person name="Bradley K.W."/>
            <person name="Asai D.J."/>
            <person name="Bowman C.A."/>
            <person name="Russell D.A."/>
            <person name="Pope W.H."/>
            <person name="Jacobs-Sera D."/>
            <person name="Hendrix R.W."/>
            <person name="Hatfull G.F."/>
        </authorList>
    </citation>
    <scope>NUCLEOTIDE SEQUENCE [LARGE SCALE GENOMIC DNA]</scope>
    <source>
        <strain evidence="5 6">DSM 27648</strain>
    </source>
</reference>
<evidence type="ECO:0000256" key="3">
    <source>
        <dbReference type="ARBA" id="ARBA00023163"/>
    </source>
</evidence>
<evidence type="ECO:0000256" key="2">
    <source>
        <dbReference type="ARBA" id="ARBA00023125"/>
    </source>
</evidence>
<evidence type="ECO:0000259" key="4">
    <source>
        <dbReference type="PROSITE" id="PS50995"/>
    </source>
</evidence>
<dbReference type="KEGG" id="llu:AKJ09_10363"/>
<dbReference type="SMART" id="SM00347">
    <property type="entry name" value="HTH_MARR"/>
    <property type="match status" value="1"/>
</dbReference>
<dbReference type="InterPro" id="IPR036388">
    <property type="entry name" value="WH-like_DNA-bd_sf"/>
</dbReference>
<dbReference type="STRING" id="1391654.AKJ09_10363"/>
<protein>
    <submittedName>
        <fullName evidence="5">Transcriptional regulator, MarR family</fullName>
    </submittedName>
</protein>
<keyword evidence="2" id="KW-0238">DNA-binding</keyword>
<dbReference type="PROSITE" id="PS50995">
    <property type="entry name" value="HTH_MARR_2"/>
    <property type="match status" value="1"/>
</dbReference>
<dbReference type="PANTHER" id="PTHR33164">
    <property type="entry name" value="TRANSCRIPTIONAL REGULATOR, MARR FAMILY"/>
    <property type="match status" value="1"/>
</dbReference>
<keyword evidence="6" id="KW-1185">Reference proteome</keyword>
<dbReference type="Proteomes" id="UP000064967">
    <property type="component" value="Chromosome"/>
</dbReference>
<dbReference type="PANTHER" id="PTHR33164:SF64">
    <property type="entry name" value="TRANSCRIPTIONAL REGULATOR SLYA"/>
    <property type="match status" value="1"/>
</dbReference>
<evidence type="ECO:0000256" key="1">
    <source>
        <dbReference type="ARBA" id="ARBA00023015"/>
    </source>
</evidence>
<keyword evidence="3" id="KW-0804">Transcription</keyword>
<dbReference type="InterPro" id="IPR039422">
    <property type="entry name" value="MarR/SlyA-like"/>
</dbReference>
<dbReference type="GO" id="GO:0003677">
    <property type="term" value="F:DNA binding"/>
    <property type="evidence" value="ECO:0007669"/>
    <property type="project" value="UniProtKB-KW"/>
</dbReference>
<keyword evidence="1" id="KW-0805">Transcription regulation</keyword>
<dbReference type="InterPro" id="IPR000835">
    <property type="entry name" value="HTH_MarR-typ"/>
</dbReference>
<proteinExistence type="predicted"/>
<accession>A0A0K1QE46</accession>
<feature type="domain" description="HTH marR-type" evidence="4">
    <location>
        <begin position="1"/>
        <end position="138"/>
    </location>
</feature>